<keyword evidence="2" id="KW-1185">Reference proteome</keyword>
<name>A0ACC0LBJ3_RHOML</name>
<protein>
    <submittedName>
        <fullName evidence="1">Uncharacterized protein</fullName>
    </submittedName>
</protein>
<organism evidence="1 2">
    <name type="scientific">Rhododendron molle</name>
    <name type="common">Chinese azalea</name>
    <name type="synonym">Azalea mollis</name>
    <dbReference type="NCBI Taxonomy" id="49168"/>
    <lineage>
        <taxon>Eukaryota</taxon>
        <taxon>Viridiplantae</taxon>
        <taxon>Streptophyta</taxon>
        <taxon>Embryophyta</taxon>
        <taxon>Tracheophyta</taxon>
        <taxon>Spermatophyta</taxon>
        <taxon>Magnoliopsida</taxon>
        <taxon>eudicotyledons</taxon>
        <taxon>Gunneridae</taxon>
        <taxon>Pentapetalae</taxon>
        <taxon>asterids</taxon>
        <taxon>Ericales</taxon>
        <taxon>Ericaceae</taxon>
        <taxon>Ericoideae</taxon>
        <taxon>Rhodoreae</taxon>
        <taxon>Rhododendron</taxon>
    </lineage>
</organism>
<accession>A0ACC0LBJ3</accession>
<comment type="caution">
    <text evidence="1">The sequence shown here is derived from an EMBL/GenBank/DDBJ whole genome shotgun (WGS) entry which is preliminary data.</text>
</comment>
<dbReference type="EMBL" id="CM046400">
    <property type="protein sequence ID" value="KAI8526105.1"/>
    <property type="molecule type" value="Genomic_DNA"/>
</dbReference>
<evidence type="ECO:0000313" key="2">
    <source>
        <dbReference type="Proteomes" id="UP001062846"/>
    </source>
</evidence>
<dbReference type="Proteomes" id="UP001062846">
    <property type="component" value="Chromosome 13"/>
</dbReference>
<sequence length="88" mass="9998">MNMNCTKCVSIVGRILKDFALILKIIVKRFCNSEVEIALKYLLNFPGNFLLWEVEFFALLSRINLLTMNEPGFGKLDEVAVESLDNGI</sequence>
<gene>
    <name evidence="1" type="ORF">RHMOL_Rhmol13G0283100</name>
</gene>
<evidence type="ECO:0000313" key="1">
    <source>
        <dbReference type="EMBL" id="KAI8526105.1"/>
    </source>
</evidence>
<reference evidence="1" key="1">
    <citation type="submission" date="2022-02" db="EMBL/GenBank/DDBJ databases">
        <title>Plant Genome Project.</title>
        <authorList>
            <person name="Zhang R.-G."/>
        </authorList>
    </citation>
    <scope>NUCLEOTIDE SEQUENCE</scope>
    <source>
        <strain evidence="1">AT1</strain>
    </source>
</reference>
<proteinExistence type="predicted"/>